<dbReference type="SUPFAM" id="SSF54001">
    <property type="entry name" value="Cysteine proteinases"/>
    <property type="match status" value="1"/>
</dbReference>
<reference evidence="4 5" key="1">
    <citation type="submission" date="2020-08" db="EMBL/GenBank/DDBJ databases">
        <authorList>
            <person name="Liu C."/>
            <person name="Sun Q."/>
        </authorList>
    </citation>
    <scope>NUCLEOTIDE SEQUENCE [LARGE SCALE GENOMIC DNA]</scope>
    <source>
        <strain evidence="4 5">NSJ-62</strain>
    </source>
</reference>
<dbReference type="Proteomes" id="UP000515960">
    <property type="component" value="Chromosome"/>
</dbReference>
<name>A0A7G9B4C0_9FIRM</name>
<dbReference type="Pfam" id="PF00395">
    <property type="entry name" value="SLH"/>
    <property type="match status" value="2"/>
</dbReference>
<keyword evidence="5" id="KW-1185">Reference proteome</keyword>
<dbReference type="EMBL" id="CP060490">
    <property type="protein sequence ID" value="QNL44401.1"/>
    <property type="molecule type" value="Genomic_DNA"/>
</dbReference>
<dbReference type="Pfam" id="PF01841">
    <property type="entry name" value="Transglut_core"/>
    <property type="match status" value="1"/>
</dbReference>
<dbReference type="InterPro" id="IPR002931">
    <property type="entry name" value="Transglutaminase-like"/>
</dbReference>
<feature type="domain" description="SLH" evidence="3">
    <location>
        <begin position="175"/>
        <end position="239"/>
    </location>
</feature>
<dbReference type="InterPro" id="IPR001119">
    <property type="entry name" value="SLH_dom"/>
</dbReference>
<dbReference type="AlphaFoldDB" id="A0A7G9B4C0"/>
<dbReference type="PROSITE" id="PS51272">
    <property type="entry name" value="SLH"/>
    <property type="match status" value="2"/>
</dbReference>
<evidence type="ECO:0000256" key="1">
    <source>
        <dbReference type="ARBA" id="ARBA00022737"/>
    </source>
</evidence>
<keyword evidence="1" id="KW-0677">Repeat</keyword>
<proteinExistence type="predicted"/>
<accession>A0A7G9B4C0</accession>
<dbReference type="KEGG" id="ohi:H8790_13335"/>
<evidence type="ECO:0000313" key="4">
    <source>
        <dbReference type="EMBL" id="QNL44401.1"/>
    </source>
</evidence>
<feature type="signal peptide" evidence="2">
    <location>
        <begin position="1"/>
        <end position="22"/>
    </location>
</feature>
<dbReference type="Gene3D" id="3.10.620.30">
    <property type="match status" value="1"/>
</dbReference>
<keyword evidence="2" id="KW-0732">Signal</keyword>
<feature type="chain" id="PRO_5028807553" evidence="2">
    <location>
        <begin position="23"/>
        <end position="487"/>
    </location>
</feature>
<feature type="domain" description="SLH" evidence="3">
    <location>
        <begin position="36"/>
        <end position="99"/>
    </location>
</feature>
<sequence>MKRRLLALLLCAALLCTGTALAAEDSMENFTRVKTYTRQFSDLAPASAHYASVAALYEYGLTVGKGNGTFGVQDSLSVGEAVVFAGRIRSLYRTGDAEAGANGYRSAAGTLEEPYRTYVPYLSYLQAEAVLGSELEGVLDKAATRAQMAHVLAHVLPDSALPSINDQAVTEGYATGRYITDVTEYTPYQPDILKLYKCGILQGSGSTGTFRPASNITRGEAASMLSRMVDESLRLQLDWSAAPDYSAVGTTMADLVPTAQFVANPASAAEIRGNVRSMLASGQRTMSLQYPGNSLTASFVNNLLNSALTNVKSYCEQMYNTVSCTYDLAKGTVTLNFSAASSTASQLSSYRSFSMDRAIEVHDQLWESGEITADMTEYDKARVYYAWVCENCYYDQGASDLSLSHLAYSVFAYGKAVCDGYTGAYNLLLKLEGIQCYGLSNADHIWTVANLDGTDYHIDTTWGDSGAKTDYAYFGMTSAQSWAAHPW</sequence>
<dbReference type="InterPro" id="IPR038765">
    <property type="entry name" value="Papain-like_cys_pep_sf"/>
</dbReference>
<evidence type="ECO:0000259" key="3">
    <source>
        <dbReference type="PROSITE" id="PS51272"/>
    </source>
</evidence>
<evidence type="ECO:0000256" key="2">
    <source>
        <dbReference type="SAM" id="SignalP"/>
    </source>
</evidence>
<evidence type="ECO:0000313" key="5">
    <source>
        <dbReference type="Proteomes" id="UP000515960"/>
    </source>
</evidence>
<dbReference type="RefSeq" id="WP_187333002.1">
    <property type="nucleotide sequence ID" value="NZ_CP060490.1"/>
</dbReference>
<organism evidence="4 5">
    <name type="scientific">Oscillibacter hominis</name>
    <dbReference type="NCBI Taxonomy" id="2763056"/>
    <lineage>
        <taxon>Bacteria</taxon>
        <taxon>Bacillati</taxon>
        <taxon>Bacillota</taxon>
        <taxon>Clostridia</taxon>
        <taxon>Eubacteriales</taxon>
        <taxon>Oscillospiraceae</taxon>
        <taxon>Oscillibacter</taxon>
    </lineage>
</organism>
<protein>
    <submittedName>
        <fullName evidence="4">S-layer homology domain-containing protein</fullName>
    </submittedName>
</protein>
<gene>
    <name evidence="4" type="ORF">H8790_13335</name>
</gene>